<comment type="caution">
    <text evidence="3">The sequence shown here is derived from an EMBL/GenBank/DDBJ whole genome shotgun (WGS) entry which is preliminary data.</text>
</comment>
<keyword evidence="4" id="KW-1185">Reference proteome</keyword>
<gene>
    <name evidence="3" type="ORF">GCM10011376_03670</name>
</gene>
<dbReference type="RefSeq" id="WP_191277645.1">
    <property type="nucleotide sequence ID" value="NZ_BNAD01000001.1"/>
</dbReference>
<proteinExistence type="predicted"/>
<reference evidence="4" key="1">
    <citation type="journal article" date="2019" name="Int. J. Syst. Evol. Microbiol.">
        <title>The Global Catalogue of Microorganisms (GCM) 10K type strain sequencing project: providing services to taxonomists for standard genome sequencing and annotation.</title>
        <authorList>
            <consortium name="The Broad Institute Genomics Platform"/>
            <consortium name="The Broad Institute Genome Sequencing Center for Infectious Disease"/>
            <person name="Wu L."/>
            <person name="Ma J."/>
        </authorList>
    </citation>
    <scope>NUCLEOTIDE SEQUENCE [LARGE SCALE GENOMIC DNA]</scope>
    <source>
        <strain evidence="4">CGMCC 1.12791</strain>
    </source>
</reference>
<dbReference type="EMBL" id="BNAD01000001">
    <property type="protein sequence ID" value="GHE15453.1"/>
    <property type="molecule type" value="Genomic_DNA"/>
</dbReference>
<dbReference type="Pfam" id="PF25547">
    <property type="entry name" value="WXG100_2"/>
    <property type="match status" value="1"/>
</dbReference>
<evidence type="ECO:0000313" key="4">
    <source>
        <dbReference type="Proteomes" id="UP000597341"/>
    </source>
</evidence>
<evidence type="ECO:0000256" key="1">
    <source>
        <dbReference type="SAM" id="MobiDB-lite"/>
    </source>
</evidence>
<sequence>MRLEVDSGGYDSAAEALESGNPVLAGGYTSLTGKLGGYSSMAGDETSSEDFVKNYDSAAAETVAAFAELTTAFGNLSLLTAASGANHREANRKSVYKKAGVPAGNDKEPQPEIVSTDTPPSSVGGDNADMPEFWNLIVDHLQGWAWPSADTGKLREAASTWRAAAGTIDRAPSYASVASSQLGRQRSPEVAFATSALRELRTSSTDLAEQCRELATACDDYAEQVDKTRETIKDLVRDLAIEIGATAVISGIASFVTFGGAAVVGGGVATARAVSCARNIIKALVALKAVRAVAVMARTLPKVRGIRTALKKFQTIRAVRRSAKNVDKQLWSPGRFRSNPKNAFKHFKKHKDEFPELKNSKEYVEAAKKFMTDPPAGTYTRVREPGGDILRYDPKSGTLGIMTKDGVMKTMFKPEAAKVQQNGFRDVWDYFLHG</sequence>
<accession>A0ABQ3HGG6</accession>
<feature type="domain" description="Outer membrane channel protein CpnT-like N-terminal" evidence="2">
    <location>
        <begin position="132"/>
        <end position="258"/>
    </location>
</feature>
<feature type="region of interest" description="Disordered" evidence="1">
    <location>
        <begin position="99"/>
        <end position="124"/>
    </location>
</feature>
<organism evidence="3 4">
    <name type="scientific">Nocardioides flavus</name>
    <name type="common">ex Wang et al. 2016</name>
    <dbReference type="NCBI Taxonomy" id="2058780"/>
    <lineage>
        <taxon>Bacteria</taxon>
        <taxon>Bacillati</taxon>
        <taxon>Actinomycetota</taxon>
        <taxon>Actinomycetes</taxon>
        <taxon>Propionibacteriales</taxon>
        <taxon>Nocardioidaceae</taxon>
        <taxon>Nocardioides</taxon>
    </lineage>
</organism>
<protein>
    <recommendedName>
        <fullName evidence="2">Outer membrane channel protein CpnT-like N-terminal domain-containing protein</fullName>
    </recommendedName>
</protein>
<name>A0ABQ3HGG6_9ACTN</name>
<evidence type="ECO:0000313" key="3">
    <source>
        <dbReference type="EMBL" id="GHE15453.1"/>
    </source>
</evidence>
<evidence type="ECO:0000259" key="2">
    <source>
        <dbReference type="Pfam" id="PF25547"/>
    </source>
</evidence>
<dbReference type="InterPro" id="IPR057746">
    <property type="entry name" value="CpnT-like_N"/>
</dbReference>
<dbReference type="Proteomes" id="UP000597341">
    <property type="component" value="Unassembled WGS sequence"/>
</dbReference>